<dbReference type="SUPFAM" id="SSF58038">
    <property type="entry name" value="SNARE fusion complex"/>
    <property type="match status" value="1"/>
</dbReference>
<dbReference type="InterPro" id="IPR018247">
    <property type="entry name" value="EF_Hand_1_Ca_BS"/>
</dbReference>
<accession>K0SY16</accession>
<feature type="repeat" description="ANK" evidence="3">
    <location>
        <begin position="416"/>
        <end position="448"/>
    </location>
</feature>
<dbReference type="PROSITE" id="PS00018">
    <property type="entry name" value="EF_HAND_1"/>
    <property type="match status" value="2"/>
</dbReference>
<feature type="domain" description="EF-hand" evidence="5">
    <location>
        <begin position="193"/>
        <end position="228"/>
    </location>
</feature>
<keyword evidence="2" id="KW-0106">Calcium</keyword>
<dbReference type="SMART" id="SM00054">
    <property type="entry name" value="EFh"/>
    <property type="match status" value="2"/>
</dbReference>
<dbReference type="AlphaFoldDB" id="K0SY16"/>
<evidence type="ECO:0000313" key="7">
    <source>
        <dbReference type="EMBL" id="EJK65911.1"/>
    </source>
</evidence>
<feature type="domain" description="V-SNARE coiled-coil homology" evidence="6">
    <location>
        <begin position="501"/>
        <end position="561"/>
    </location>
</feature>
<keyword evidence="1" id="KW-0677">Repeat</keyword>
<keyword evidence="3" id="KW-0040">ANK repeat</keyword>
<evidence type="ECO:0000256" key="4">
    <source>
        <dbReference type="PROSITE-ProRule" id="PRU00290"/>
    </source>
</evidence>
<keyword evidence="4" id="KW-0175">Coiled coil</keyword>
<dbReference type="Pfam" id="PF12796">
    <property type="entry name" value="Ank_2"/>
    <property type="match status" value="1"/>
</dbReference>
<dbReference type="PROSITE" id="PS50222">
    <property type="entry name" value="EF_HAND_2"/>
    <property type="match status" value="2"/>
</dbReference>
<dbReference type="InterPro" id="IPR042855">
    <property type="entry name" value="V_SNARE_CC"/>
</dbReference>
<dbReference type="Gene3D" id="1.25.40.20">
    <property type="entry name" value="Ankyrin repeat-containing domain"/>
    <property type="match status" value="1"/>
</dbReference>
<evidence type="ECO:0000259" key="6">
    <source>
        <dbReference type="PROSITE" id="PS50892"/>
    </source>
</evidence>
<dbReference type="OMA" id="LLKRGPI"/>
<dbReference type="InterPro" id="IPR002110">
    <property type="entry name" value="Ankyrin_rpt"/>
</dbReference>
<dbReference type="PROSITE" id="PS50297">
    <property type="entry name" value="ANK_REP_REGION"/>
    <property type="match status" value="1"/>
</dbReference>
<dbReference type="CDD" id="cd00051">
    <property type="entry name" value="EFh"/>
    <property type="match status" value="1"/>
</dbReference>
<proteinExistence type="predicted"/>
<dbReference type="Proteomes" id="UP000266841">
    <property type="component" value="Unassembled WGS sequence"/>
</dbReference>
<evidence type="ECO:0000256" key="2">
    <source>
        <dbReference type="ARBA" id="ARBA00022837"/>
    </source>
</evidence>
<comment type="caution">
    <text evidence="7">The sequence shown here is derived from an EMBL/GenBank/DDBJ whole genome shotgun (WGS) entry which is preliminary data.</text>
</comment>
<dbReference type="Gene3D" id="1.10.238.10">
    <property type="entry name" value="EF-hand"/>
    <property type="match status" value="1"/>
</dbReference>
<dbReference type="GO" id="GO:0005509">
    <property type="term" value="F:calcium ion binding"/>
    <property type="evidence" value="ECO:0007669"/>
    <property type="project" value="InterPro"/>
</dbReference>
<dbReference type="Gene3D" id="1.20.5.110">
    <property type="match status" value="1"/>
</dbReference>
<dbReference type="SMART" id="SM00248">
    <property type="entry name" value="ANK"/>
    <property type="match status" value="2"/>
</dbReference>
<evidence type="ECO:0000256" key="3">
    <source>
        <dbReference type="PROSITE-ProRule" id="PRU00023"/>
    </source>
</evidence>
<dbReference type="SUPFAM" id="SSF48403">
    <property type="entry name" value="Ankyrin repeat"/>
    <property type="match status" value="1"/>
</dbReference>
<dbReference type="SUPFAM" id="SSF47473">
    <property type="entry name" value="EF-hand"/>
    <property type="match status" value="1"/>
</dbReference>
<evidence type="ECO:0000259" key="5">
    <source>
        <dbReference type="PROSITE" id="PS50222"/>
    </source>
</evidence>
<reference evidence="7 8" key="1">
    <citation type="journal article" date="2012" name="Genome Biol.">
        <title>Genome and low-iron response of an oceanic diatom adapted to chronic iron limitation.</title>
        <authorList>
            <person name="Lommer M."/>
            <person name="Specht M."/>
            <person name="Roy A.S."/>
            <person name="Kraemer L."/>
            <person name="Andreson R."/>
            <person name="Gutowska M.A."/>
            <person name="Wolf J."/>
            <person name="Bergner S.V."/>
            <person name="Schilhabel M.B."/>
            <person name="Klostermeier U.C."/>
            <person name="Beiko R.G."/>
            <person name="Rosenstiel P."/>
            <person name="Hippler M."/>
            <person name="Laroche J."/>
        </authorList>
    </citation>
    <scope>NUCLEOTIDE SEQUENCE [LARGE SCALE GENOMIC DNA]</scope>
    <source>
        <strain evidence="7 8">CCMP1005</strain>
    </source>
</reference>
<evidence type="ECO:0000256" key="1">
    <source>
        <dbReference type="ARBA" id="ARBA00022737"/>
    </source>
</evidence>
<organism evidence="7 8">
    <name type="scientific">Thalassiosira oceanica</name>
    <name type="common">Marine diatom</name>
    <dbReference type="NCBI Taxonomy" id="159749"/>
    <lineage>
        <taxon>Eukaryota</taxon>
        <taxon>Sar</taxon>
        <taxon>Stramenopiles</taxon>
        <taxon>Ochrophyta</taxon>
        <taxon>Bacillariophyta</taxon>
        <taxon>Coscinodiscophyceae</taxon>
        <taxon>Thalassiosirophycidae</taxon>
        <taxon>Thalassiosirales</taxon>
        <taxon>Thalassiosiraceae</taxon>
        <taxon>Thalassiosira</taxon>
    </lineage>
</organism>
<dbReference type="PROSITE" id="PS50088">
    <property type="entry name" value="ANK_REPEAT"/>
    <property type="match status" value="1"/>
</dbReference>
<sequence>MSSPGDDALKELRALDIDGDEYNVWRDFRSSFSEDKRELMASVASSSNIDASDNGSSCNLGDVSFDTNLTPNEKRDIRAWDRRLSREKIFSKYYYPEPWEAREMLTIQRFLSITPDQRVSAKSKETLGAISSIFFPSDHAPKSVLLKRGPILINGVDERELLVFTHGLLTSRLEFDSLINILFTINSENPELLDSKQLREKFDAVDADGSGTIEKKELQQMFLSLGVPVSDEAMENIIQRFDIDGDHEISYDEFEKVMHELEPTLEDKSLLGRLSLFGKQVQKTINGDGKLDKAYLFKDIDYIESIGISSSARTKHIANSAIKDLAFAVFPKNGEVLVFLCSKPEQRMAWIDALSTCLINSKRFGSNETVTDSPGWQHKVVRASIFSLVVCNDIDGLRRQLRHPSTDDGIDDQDEDGKTALHYAASLDNIRCATLLLNAKANVNVLDNDGKTPMDIAMQLQNNEMMELIRGFGGEANASDCLFKSAIQEREELQKKESNRKGSLLAGKAKKATGALSDAMHALRERGDRIEKLSHQTADLKSDAADYAANARALKEKQKKKAGRNFPW</sequence>
<dbReference type="InterPro" id="IPR011992">
    <property type="entry name" value="EF-hand-dom_pair"/>
</dbReference>
<dbReference type="PANTHER" id="PTHR23050">
    <property type="entry name" value="CALCIUM BINDING PROTEIN"/>
    <property type="match status" value="1"/>
</dbReference>
<protein>
    <submittedName>
        <fullName evidence="7">Uncharacterized protein</fullName>
    </submittedName>
</protein>
<dbReference type="InterPro" id="IPR036770">
    <property type="entry name" value="Ankyrin_rpt-contain_sf"/>
</dbReference>
<dbReference type="eggNOG" id="ENOG502RRCB">
    <property type="taxonomic scope" value="Eukaryota"/>
</dbReference>
<keyword evidence="8" id="KW-1185">Reference proteome</keyword>
<evidence type="ECO:0000313" key="8">
    <source>
        <dbReference type="Proteomes" id="UP000266841"/>
    </source>
</evidence>
<dbReference type="PROSITE" id="PS50892">
    <property type="entry name" value="V_SNARE"/>
    <property type="match status" value="1"/>
</dbReference>
<dbReference type="EMBL" id="AGNL01015378">
    <property type="protein sequence ID" value="EJK65911.1"/>
    <property type="molecule type" value="Genomic_DNA"/>
</dbReference>
<gene>
    <name evidence="7" type="ORF">THAOC_13192</name>
</gene>
<dbReference type="InterPro" id="IPR050145">
    <property type="entry name" value="Centrin_CML-like"/>
</dbReference>
<dbReference type="InterPro" id="IPR002048">
    <property type="entry name" value="EF_hand_dom"/>
</dbReference>
<name>K0SY16_THAOC</name>
<dbReference type="Pfam" id="PF13499">
    <property type="entry name" value="EF-hand_7"/>
    <property type="match status" value="1"/>
</dbReference>
<feature type="domain" description="EF-hand" evidence="5">
    <location>
        <begin position="229"/>
        <end position="264"/>
    </location>
</feature>
<dbReference type="OrthoDB" id="26525at2759"/>